<organism evidence="2">
    <name type="scientific">bioreactor metagenome</name>
    <dbReference type="NCBI Taxonomy" id="1076179"/>
    <lineage>
        <taxon>unclassified sequences</taxon>
        <taxon>metagenomes</taxon>
        <taxon>ecological metagenomes</taxon>
    </lineage>
</organism>
<feature type="compositionally biased region" description="Basic and acidic residues" evidence="1">
    <location>
        <begin position="61"/>
        <end position="73"/>
    </location>
</feature>
<feature type="compositionally biased region" description="Basic and acidic residues" evidence="1">
    <location>
        <begin position="97"/>
        <end position="106"/>
    </location>
</feature>
<sequence length="106" mass="11300">MAYLGDGGFAALPYQRRDLRVRGGRSAAVGQELLGPYAPGGIHRAVFDVYKRDAGGGDLSVDLKRPFRGEPESVTRGGGQRSRAKAVAQSDAAQFKSVKEHQSSPL</sequence>
<accession>A0A645BVE3</accession>
<protein>
    <submittedName>
        <fullName evidence="2">Uncharacterized protein</fullName>
    </submittedName>
</protein>
<evidence type="ECO:0000313" key="2">
    <source>
        <dbReference type="EMBL" id="MPM69222.1"/>
    </source>
</evidence>
<reference evidence="2" key="1">
    <citation type="submission" date="2019-08" db="EMBL/GenBank/DDBJ databases">
        <authorList>
            <person name="Kucharzyk K."/>
            <person name="Murdoch R.W."/>
            <person name="Higgins S."/>
            <person name="Loffler F."/>
        </authorList>
    </citation>
    <scope>NUCLEOTIDE SEQUENCE</scope>
</reference>
<feature type="region of interest" description="Disordered" evidence="1">
    <location>
        <begin position="61"/>
        <end position="106"/>
    </location>
</feature>
<comment type="caution">
    <text evidence="2">The sequence shown here is derived from an EMBL/GenBank/DDBJ whole genome shotgun (WGS) entry which is preliminary data.</text>
</comment>
<dbReference type="EMBL" id="VSSQ01022722">
    <property type="protein sequence ID" value="MPM69222.1"/>
    <property type="molecule type" value="Genomic_DNA"/>
</dbReference>
<dbReference type="AlphaFoldDB" id="A0A645BVE3"/>
<name>A0A645BVE3_9ZZZZ</name>
<proteinExistence type="predicted"/>
<evidence type="ECO:0000256" key="1">
    <source>
        <dbReference type="SAM" id="MobiDB-lite"/>
    </source>
</evidence>
<gene>
    <name evidence="2" type="ORF">SDC9_116166</name>
</gene>